<dbReference type="Pfam" id="PF00664">
    <property type="entry name" value="ABC_membrane"/>
    <property type="match status" value="1"/>
</dbReference>
<evidence type="ECO:0000256" key="4">
    <source>
        <dbReference type="ARBA" id="ARBA00022840"/>
    </source>
</evidence>
<dbReference type="PROSITE" id="PS50893">
    <property type="entry name" value="ABC_TRANSPORTER_2"/>
    <property type="match status" value="1"/>
</dbReference>
<reference evidence="7 8" key="1">
    <citation type="submission" date="2020-09" db="EMBL/GenBank/DDBJ databases">
        <title>Characterization of Treponema spp. from bovine digital dermatitis in Korea.</title>
        <authorList>
            <person name="Espiritu H.M."/>
            <person name="Cho Y.I."/>
            <person name="Mamuad L."/>
        </authorList>
    </citation>
    <scope>NUCLEOTIDE SEQUENCE [LARGE SCALE GENOMIC DNA]</scope>
    <source>
        <strain evidence="7 8">KS1</strain>
    </source>
</reference>
<accession>A0A7S7AVZ5</accession>
<dbReference type="PROSITE" id="PS00211">
    <property type="entry name" value="ABC_TRANSPORTER_1"/>
    <property type="match status" value="1"/>
</dbReference>
<dbReference type="SUPFAM" id="SSF90123">
    <property type="entry name" value="ABC transporter transmembrane region"/>
    <property type="match status" value="1"/>
</dbReference>
<sequence>MQKKTAFRKFAAYYKPYKFLFFFDLLCAFAVSAVDLVFPQVIRYLTRIIPQMGYAQGFKQEIINLGLIISSILLGLYILKYFAQYFITSWGHIMGARMERDMRNDLFNHLQKLSFSYYDNHNTGDMISRIVSDLFDISELAHHGPENLFISAIKILGSFILLLFINVKLTLILMFVTFAMIIFTYFENKRMQKVFMLNRKTVAGINSQVQDSLSGIRVVQSFANEELESKKFYKANEAFVHSKYLNYTQMGRYFAGNGFLQGLFFVITVAAGVFFIAAETLTVADLTIYVLYINIYIAPINVLLNFTEMLQKGSAGFKRFLEIIETVPSVTEDKNAEELKNVKGDIKYENVDFSYNKNSSVLKNISINIPAGKTVALVGPSGSGKTTICSLLPRFYDVTSGKITIDGKDIRSLTLKSLRGNIGIVQQDVYLFGGTIKENIAYGNPEAGDEEIIQAAKNAHIHDFILSLKDGYDSYVGERGVRLSGGQKQRISIARVFLKNPPILILDEATSALDTENEVLIQKAIEELSENRTVIVIAHRLSTIRNADTILVITDEGIAERGSHAELLKLNGIYAGLRKLDEI</sequence>
<keyword evidence="5" id="KW-1133">Transmembrane helix</keyword>
<dbReference type="CDD" id="cd03251">
    <property type="entry name" value="ABCC_MsbA"/>
    <property type="match status" value="1"/>
</dbReference>
<dbReference type="SMART" id="SM00382">
    <property type="entry name" value="AAA"/>
    <property type="match status" value="1"/>
</dbReference>
<dbReference type="InterPro" id="IPR027417">
    <property type="entry name" value="P-loop_NTPase"/>
</dbReference>
<dbReference type="Proteomes" id="UP000593915">
    <property type="component" value="Chromosome"/>
</dbReference>
<dbReference type="Gene3D" id="1.20.1560.10">
    <property type="entry name" value="ABC transporter type 1, transmembrane domain"/>
    <property type="match status" value="1"/>
</dbReference>
<dbReference type="PANTHER" id="PTHR43394">
    <property type="entry name" value="ATP-DEPENDENT PERMEASE MDL1, MITOCHONDRIAL"/>
    <property type="match status" value="1"/>
</dbReference>
<evidence type="ECO:0000256" key="2">
    <source>
        <dbReference type="ARBA" id="ARBA00022692"/>
    </source>
</evidence>
<dbReference type="GO" id="GO:0005524">
    <property type="term" value="F:ATP binding"/>
    <property type="evidence" value="ECO:0007669"/>
    <property type="project" value="UniProtKB-KW"/>
</dbReference>
<keyword evidence="2" id="KW-0812">Transmembrane</keyword>
<dbReference type="InterPro" id="IPR036640">
    <property type="entry name" value="ABC1_TM_sf"/>
</dbReference>
<protein>
    <submittedName>
        <fullName evidence="7">ABC transporter ATP-binding protein</fullName>
    </submittedName>
</protein>
<dbReference type="Gene3D" id="3.40.50.300">
    <property type="entry name" value="P-loop containing nucleotide triphosphate hydrolases"/>
    <property type="match status" value="1"/>
</dbReference>
<organism evidence="7 8">
    <name type="scientific">Treponema pedis</name>
    <dbReference type="NCBI Taxonomy" id="409322"/>
    <lineage>
        <taxon>Bacteria</taxon>
        <taxon>Pseudomonadati</taxon>
        <taxon>Spirochaetota</taxon>
        <taxon>Spirochaetia</taxon>
        <taxon>Spirochaetales</taxon>
        <taxon>Treponemataceae</taxon>
        <taxon>Treponema</taxon>
    </lineage>
</organism>
<dbReference type="PROSITE" id="PS50929">
    <property type="entry name" value="ABC_TM1F"/>
    <property type="match status" value="1"/>
</dbReference>
<dbReference type="Pfam" id="PF00005">
    <property type="entry name" value="ABC_tran"/>
    <property type="match status" value="1"/>
</dbReference>
<dbReference type="InterPro" id="IPR011527">
    <property type="entry name" value="ABC1_TM_dom"/>
</dbReference>
<evidence type="ECO:0000256" key="3">
    <source>
        <dbReference type="ARBA" id="ARBA00022741"/>
    </source>
</evidence>
<evidence type="ECO:0000313" key="8">
    <source>
        <dbReference type="Proteomes" id="UP000593915"/>
    </source>
</evidence>
<name>A0A7S7AVZ5_9SPIR</name>
<dbReference type="PANTHER" id="PTHR43394:SF1">
    <property type="entry name" value="ATP-BINDING CASSETTE SUB-FAMILY B MEMBER 10, MITOCHONDRIAL"/>
    <property type="match status" value="1"/>
</dbReference>
<evidence type="ECO:0000256" key="5">
    <source>
        <dbReference type="ARBA" id="ARBA00022989"/>
    </source>
</evidence>
<dbReference type="GO" id="GO:0005886">
    <property type="term" value="C:plasma membrane"/>
    <property type="evidence" value="ECO:0007669"/>
    <property type="project" value="UniProtKB-SubCell"/>
</dbReference>
<dbReference type="RefSeq" id="WP_029410069.1">
    <property type="nucleotide sequence ID" value="NZ_CP045670.1"/>
</dbReference>
<evidence type="ECO:0000256" key="1">
    <source>
        <dbReference type="ARBA" id="ARBA00004651"/>
    </source>
</evidence>
<dbReference type="AlphaFoldDB" id="A0A7S7AVZ5"/>
<keyword evidence="4 7" id="KW-0067">ATP-binding</keyword>
<gene>
    <name evidence="7" type="ORF">IFE08_09600</name>
</gene>
<comment type="subcellular location">
    <subcellularLocation>
        <location evidence="1">Cell membrane</location>
        <topology evidence="1">Multi-pass membrane protein</topology>
    </subcellularLocation>
</comment>
<dbReference type="InterPro" id="IPR039421">
    <property type="entry name" value="Type_1_exporter"/>
</dbReference>
<dbReference type="GO" id="GO:0015421">
    <property type="term" value="F:ABC-type oligopeptide transporter activity"/>
    <property type="evidence" value="ECO:0007669"/>
    <property type="project" value="TreeGrafter"/>
</dbReference>
<dbReference type="InterPro" id="IPR003439">
    <property type="entry name" value="ABC_transporter-like_ATP-bd"/>
</dbReference>
<keyword evidence="3" id="KW-0547">Nucleotide-binding</keyword>
<proteinExistence type="predicted"/>
<dbReference type="SUPFAM" id="SSF52540">
    <property type="entry name" value="P-loop containing nucleoside triphosphate hydrolases"/>
    <property type="match status" value="1"/>
</dbReference>
<dbReference type="CDD" id="cd18549">
    <property type="entry name" value="ABC_6TM_YwjA_like"/>
    <property type="match status" value="1"/>
</dbReference>
<evidence type="ECO:0000313" key="7">
    <source>
        <dbReference type="EMBL" id="QOW60096.1"/>
    </source>
</evidence>
<dbReference type="EMBL" id="CP061839">
    <property type="protein sequence ID" value="QOW60096.1"/>
    <property type="molecule type" value="Genomic_DNA"/>
</dbReference>
<dbReference type="GO" id="GO:0016887">
    <property type="term" value="F:ATP hydrolysis activity"/>
    <property type="evidence" value="ECO:0007669"/>
    <property type="project" value="InterPro"/>
</dbReference>
<evidence type="ECO:0000256" key="6">
    <source>
        <dbReference type="ARBA" id="ARBA00023136"/>
    </source>
</evidence>
<dbReference type="InterPro" id="IPR003593">
    <property type="entry name" value="AAA+_ATPase"/>
</dbReference>
<dbReference type="FunFam" id="3.40.50.300:FF:000218">
    <property type="entry name" value="Multidrug ABC transporter ATP-binding protein"/>
    <property type="match status" value="1"/>
</dbReference>
<dbReference type="InterPro" id="IPR017871">
    <property type="entry name" value="ABC_transporter-like_CS"/>
</dbReference>
<keyword evidence="6" id="KW-0472">Membrane</keyword>